<keyword evidence="2 11" id="KW-0813">Transport</keyword>
<keyword evidence="16" id="KW-0675">Receptor</keyword>
<dbReference type="Proteomes" id="UP001595615">
    <property type="component" value="Unassembled WGS sequence"/>
</dbReference>
<dbReference type="PANTHER" id="PTHR32552:SF81">
    <property type="entry name" value="TONB-DEPENDENT OUTER MEMBRANE RECEPTOR"/>
    <property type="match status" value="1"/>
</dbReference>
<evidence type="ECO:0000256" key="1">
    <source>
        <dbReference type="ARBA" id="ARBA00004571"/>
    </source>
</evidence>
<evidence type="ECO:0000259" key="15">
    <source>
        <dbReference type="Pfam" id="PF07715"/>
    </source>
</evidence>
<evidence type="ECO:0000256" key="11">
    <source>
        <dbReference type="PROSITE-ProRule" id="PRU01360"/>
    </source>
</evidence>
<evidence type="ECO:0000259" key="14">
    <source>
        <dbReference type="Pfam" id="PF00593"/>
    </source>
</evidence>
<feature type="signal peptide" evidence="13">
    <location>
        <begin position="1"/>
        <end position="24"/>
    </location>
</feature>
<evidence type="ECO:0000256" key="3">
    <source>
        <dbReference type="ARBA" id="ARBA00022452"/>
    </source>
</evidence>
<keyword evidence="8 12" id="KW-0798">TonB box</keyword>
<dbReference type="PANTHER" id="PTHR32552">
    <property type="entry name" value="FERRICHROME IRON RECEPTOR-RELATED"/>
    <property type="match status" value="1"/>
</dbReference>
<comment type="similarity">
    <text evidence="11 12">Belongs to the TonB-dependent receptor family.</text>
</comment>
<keyword evidence="4" id="KW-0410">Iron transport</keyword>
<keyword evidence="3 11" id="KW-1134">Transmembrane beta strand</keyword>
<evidence type="ECO:0000313" key="16">
    <source>
        <dbReference type="EMBL" id="MFC3711020.1"/>
    </source>
</evidence>
<evidence type="ECO:0000256" key="8">
    <source>
        <dbReference type="ARBA" id="ARBA00023077"/>
    </source>
</evidence>
<dbReference type="Pfam" id="PF07715">
    <property type="entry name" value="Plug"/>
    <property type="match status" value="1"/>
</dbReference>
<proteinExistence type="inferred from homology"/>
<accession>A0ABV7X6E8</accession>
<evidence type="ECO:0000313" key="17">
    <source>
        <dbReference type="Proteomes" id="UP001595615"/>
    </source>
</evidence>
<dbReference type="InterPro" id="IPR012910">
    <property type="entry name" value="Plug_dom"/>
</dbReference>
<dbReference type="InterPro" id="IPR036942">
    <property type="entry name" value="Beta-barrel_TonB_sf"/>
</dbReference>
<keyword evidence="13" id="KW-0732">Signal</keyword>
<feature type="domain" description="TonB-dependent receptor-like beta-barrel" evidence="14">
    <location>
        <begin position="354"/>
        <end position="810"/>
    </location>
</feature>
<feature type="domain" description="TonB-dependent receptor plug" evidence="15">
    <location>
        <begin position="53"/>
        <end position="158"/>
    </location>
</feature>
<evidence type="ECO:0000256" key="12">
    <source>
        <dbReference type="RuleBase" id="RU003357"/>
    </source>
</evidence>
<sequence length="850" mass="90331">MKSFRPSRAAVSLIALVAALPAAAQEAPVTTADAEVAADEIVVTAQLRAQNPIDVPIALTAYSGEFLDSLGVQEFDELSAFVPGFEVQNQSPNNPGFVMRGITSDSGTAYNEPRVSVFQDGVSISKSRGSYVELFDLERVEVAKGPQSTLYGRGALIGAVNLIQNKADPRVAEGQIRSSFGNQGAWMLEGMANAPLSDTAAFRIAGRVKQRDGYVENLLGGEDFNSTDTQAVRASFHAAPTEMLTVDVIANYQHDEPSGTSFKSRSFSPTDPATGTVLGGRDPWQGAALAPGAGFEGGKALGLDRDVWGVTGLVDLKLGDAFTLASISAYREFDSLEVFDADGISLPALTAAEDARGEQTSQEFRLQFDDGGAVTWFVGASYFHEDGSQRTPAQFDERVLLSRLTGLLNGPIPGRPATDPAPAAAFNSTAFTGAMLQGVAAASGVALAAPLAQAIAANLKPAHLESTTNFSRTKAFDLFGDVTVRVSDQFEIGAGLRYSHDDKRSSIASSVASRSILGGFIGALGQPAATRTALLTALAAPGAANIPTSAAYPVPLFGLAAQPTIGNGTVVSDEHKDSGFTWRLTGRYEVNDDASLYATYARGRRPEVLTASAPSAPFGAARFSTLDAETVDSFEVGAKAALADRTLFLDGALFFYQYDNFQTTEQQGVIFVTTNAGEAEAYGFEGQARWAAGENVDLFATYAYNHSRFKTGARNGNRFRLSPDHSLSFGVDFRVPVGAGEVSFRPTWTHQSEVFFDDDNDRPDLQQPPAALVADNVQDERQKGFGLVNARLGYEPEGGMWRVEAFVDNLFDTNYIKDAGNTGDGLGMPTFIAGEPRFYGLSATLRFGGR</sequence>
<keyword evidence="7" id="KW-0406">Ion transport</keyword>
<name>A0ABV7X6E8_9SPHN</name>
<dbReference type="InterPro" id="IPR039426">
    <property type="entry name" value="TonB-dep_rcpt-like"/>
</dbReference>
<reference evidence="17" key="1">
    <citation type="journal article" date="2019" name="Int. J. Syst. Evol. Microbiol.">
        <title>The Global Catalogue of Microorganisms (GCM) 10K type strain sequencing project: providing services to taxonomists for standard genome sequencing and annotation.</title>
        <authorList>
            <consortium name="The Broad Institute Genomics Platform"/>
            <consortium name="The Broad Institute Genome Sequencing Center for Infectious Disease"/>
            <person name="Wu L."/>
            <person name="Ma J."/>
        </authorList>
    </citation>
    <scope>NUCLEOTIDE SEQUENCE [LARGE SCALE GENOMIC DNA]</scope>
    <source>
        <strain evidence="17">KCTC 42644</strain>
    </source>
</reference>
<comment type="caution">
    <text evidence="16">The sequence shown here is derived from an EMBL/GenBank/DDBJ whole genome shotgun (WGS) entry which is preliminary data.</text>
</comment>
<evidence type="ECO:0000256" key="13">
    <source>
        <dbReference type="SAM" id="SignalP"/>
    </source>
</evidence>
<organism evidence="16 17">
    <name type="scientific">Sphingoaurantiacus capsulatus</name>
    <dbReference type="NCBI Taxonomy" id="1771310"/>
    <lineage>
        <taxon>Bacteria</taxon>
        <taxon>Pseudomonadati</taxon>
        <taxon>Pseudomonadota</taxon>
        <taxon>Alphaproteobacteria</taxon>
        <taxon>Sphingomonadales</taxon>
        <taxon>Sphingosinicellaceae</taxon>
        <taxon>Sphingoaurantiacus</taxon>
    </lineage>
</organism>
<dbReference type="SUPFAM" id="SSF56935">
    <property type="entry name" value="Porins"/>
    <property type="match status" value="1"/>
</dbReference>
<evidence type="ECO:0000256" key="6">
    <source>
        <dbReference type="ARBA" id="ARBA00023004"/>
    </source>
</evidence>
<evidence type="ECO:0000256" key="2">
    <source>
        <dbReference type="ARBA" id="ARBA00022448"/>
    </source>
</evidence>
<protein>
    <submittedName>
        <fullName evidence="16">TonB-dependent receptor</fullName>
    </submittedName>
</protein>
<dbReference type="PROSITE" id="PS52016">
    <property type="entry name" value="TONB_DEPENDENT_REC_3"/>
    <property type="match status" value="1"/>
</dbReference>
<keyword evidence="9 11" id="KW-0472">Membrane</keyword>
<keyword evidence="10 11" id="KW-0998">Cell outer membrane</keyword>
<keyword evidence="5 11" id="KW-0812">Transmembrane</keyword>
<dbReference type="Pfam" id="PF00593">
    <property type="entry name" value="TonB_dep_Rec_b-barrel"/>
    <property type="match status" value="1"/>
</dbReference>
<dbReference type="RefSeq" id="WP_380855131.1">
    <property type="nucleotide sequence ID" value="NZ_JBHRXV010000001.1"/>
</dbReference>
<evidence type="ECO:0000256" key="7">
    <source>
        <dbReference type="ARBA" id="ARBA00023065"/>
    </source>
</evidence>
<comment type="subcellular location">
    <subcellularLocation>
        <location evidence="1 11">Cell outer membrane</location>
        <topology evidence="1 11">Multi-pass membrane protein</topology>
    </subcellularLocation>
</comment>
<evidence type="ECO:0000256" key="9">
    <source>
        <dbReference type="ARBA" id="ARBA00023136"/>
    </source>
</evidence>
<gene>
    <name evidence="16" type="ORF">ACFOMD_00465</name>
</gene>
<dbReference type="Gene3D" id="2.40.170.20">
    <property type="entry name" value="TonB-dependent receptor, beta-barrel domain"/>
    <property type="match status" value="2"/>
</dbReference>
<keyword evidence="6" id="KW-0408">Iron</keyword>
<dbReference type="EMBL" id="JBHRXV010000001">
    <property type="protein sequence ID" value="MFC3711020.1"/>
    <property type="molecule type" value="Genomic_DNA"/>
</dbReference>
<dbReference type="InterPro" id="IPR000531">
    <property type="entry name" value="Beta-barrel_TonB"/>
</dbReference>
<feature type="chain" id="PRO_5046045086" evidence="13">
    <location>
        <begin position="25"/>
        <end position="850"/>
    </location>
</feature>
<evidence type="ECO:0000256" key="10">
    <source>
        <dbReference type="ARBA" id="ARBA00023237"/>
    </source>
</evidence>
<evidence type="ECO:0000256" key="4">
    <source>
        <dbReference type="ARBA" id="ARBA00022496"/>
    </source>
</evidence>
<evidence type="ECO:0000256" key="5">
    <source>
        <dbReference type="ARBA" id="ARBA00022692"/>
    </source>
</evidence>
<keyword evidence="17" id="KW-1185">Reference proteome</keyword>